<dbReference type="EMBL" id="CP011853">
    <property type="protein sequence ID" value="ALG86316.1"/>
    <property type="molecule type" value="Genomic_DNA"/>
</dbReference>
<evidence type="ECO:0000256" key="5">
    <source>
        <dbReference type="PIRSR" id="PIRSR601519-1"/>
    </source>
</evidence>
<dbReference type="InterPro" id="IPR012347">
    <property type="entry name" value="Ferritin-like"/>
</dbReference>
<dbReference type="InterPro" id="IPR008331">
    <property type="entry name" value="Ferritin_DPS_dom"/>
</dbReference>
<keyword evidence="1 6" id="KW-0409">Iron storage</keyword>
<evidence type="ECO:0000259" key="7">
    <source>
        <dbReference type="PROSITE" id="PS50905"/>
    </source>
</evidence>
<keyword evidence="9" id="KW-1185">Reference proteome</keyword>
<evidence type="ECO:0000256" key="4">
    <source>
        <dbReference type="ARBA" id="ARBA00023004"/>
    </source>
</evidence>
<feature type="binding site" evidence="5">
    <location>
        <position position="95"/>
    </location>
    <ligand>
        <name>Fe cation</name>
        <dbReference type="ChEBI" id="CHEBI:24875"/>
        <label>1</label>
    </ligand>
</feature>
<evidence type="ECO:0000256" key="2">
    <source>
        <dbReference type="ARBA" id="ARBA00022723"/>
    </source>
</evidence>
<evidence type="ECO:0000256" key="6">
    <source>
        <dbReference type="RuleBase" id="RU361145"/>
    </source>
</evidence>
<dbReference type="RefSeq" id="WP_062394505.1">
    <property type="nucleotide sequence ID" value="NZ_CP011853.1"/>
</dbReference>
<evidence type="ECO:0000256" key="3">
    <source>
        <dbReference type="ARBA" id="ARBA00023002"/>
    </source>
</evidence>
<evidence type="ECO:0000313" key="9">
    <source>
        <dbReference type="Proteomes" id="UP000063789"/>
    </source>
</evidence>
<keyword evidence="3" id="KW-0560">Oxidoreductase</keyword>
<feature type="binding site" evidence="5">
    <location>
        <position position="51"/>
    </location>
    <ligand>
        <name>Fe cation</name>
        <dbReference type="ChEBI" id="CHEBI:24875"/>
        <label>1</label>
    </ligand>
</feature>
<name>A0A0N9MUM1_9ACTN</name>
<proteinExistence type="predicted"/>
<feature type="binding site" evidence="5">
    <location>
        <position position="54"/>
    </location>
    <ligand>
        <name>Fe cation</name>
        <dbReference type="ChEBI" id="CHEBI:24875"/>
        <label>1</label>
    </ligand>
</feature>
<sequence length="164" mass="18409">MKMNEDLEVEFGKQITREFSSAMLYRQLAVELELRDLPGMASWMRAHSAEELTHADRLIDHLVARDNRPVIGDIAVPSIKADTVTELFEFALDAEREISLSIRNLYLAAQAQGDIESRPTLDWFVTEQVEEEANVGEVVGRLRMVNEDGPGLLRMDAELAAVPA</sequence>
<dbReference type="STRING" id="1136941.ACH46_19785"/>
<accession>A0A0N9MUM1</accession>
<dbReference type="KEGG" id="goq:ACH46_19785"/>
<dbReference type="GO" id="GO:0005829">
    <property type="term" value="C:cytosol"/>
    <property type="evidence" value="ECO:0007669"/>
    <property type="project" value="TreeGrafter"/>
</dbReference>
<reference evidence="9" key="1">
    <citation type="submission" date="2015-06" db="EMBL/GenBank/DDBJ databases">
        <title>Complete genome sequence and metabolic analysis of phthalate degradation pathway in Gordonia sp. QH-11.</title>
        <authorList>
            <person name="Jin D."/>
            <person name="Kong X."/>
            <person name="Bai Z."/>
        </authorList>
    </citation>
    <scope>NUCLEOTIDE SEQUENCE [LARGE SCALE GENOMIC DNA]</scope>
    <source>
        <strain evidence="9">QH-11</strain>
    </source>
</reference>
<evidence type="ECO:0000313" key="8">
    <source>
        <dbReference type="EMBL" id="ALG86316.1"/>
    </source>
</evidence>
<dbReference type="Proteomes" id="UP000063789">
    <property type="component" value="Chromosome"/>
</dbReference>
<dbReference type="PANTHER" id="PTHR11431">
    <property type="entry name" value="FERRITIN"/>
    <property type="match status" value="1"/>
</dbReference>
<dbReference type="GO" id="GO:0006879">
    <property type="term" value="P:intracellular iron ion homeostasis"/>
    <property type="evidence" value="ECO:0007669"/>
    <property type="project" value="UniProtKB-KW"/>
</dbReference>
<gene>
    <name evidence="8" type="ORF">ACH46_19785</name>
</gene>
<reference evidence="8 9" key="2">
    <citation type="journal article" date="2017" name="Int. J. Syst. Evol. Microbiol.">
        <title>Gordonia phthalatica sp. nov., a di-n-butyl phthalate-degrading bacterium isolated from activated sludge.</title>
        <authorList>
            <person name="Jin D."/>
            <person name="Kong X."/>
            <person name="Jia M."/>
            <person name="Yu X."/>
            <person name="Wang X."/>
            <person name="Zhuang X."/>
            <person name="Deng Y."/>
            <person name="Bai Z."/>
        </authorList>
    </citation>
    <scope>NUCLEOTIDE SEQUENCE [LARGE SCALE GENOMIC DNA]</scope>
    <source>
        <strain evidence="8 9">QH-11</strain>
    </source>
</reference>
<dbReference type="Gene3D" id="1.20.1260.10">
    <property type="match status" value="1"/>
</dbReference>
<dbReference type="Pfam" id="PF00210">
    <property type="entry name" value="Ferritin"/>
    <property type="match status" value="1"/>
</dbReference>
<feature type="domain" description="Ferritin-like diiron" evidence="7">
    <location>
        <begin position="1"/>
        <end position="146"/>
    </location>
</feature>
<dbReference type="GO" id="GO:0004322">
    <property type="term" value="F:ferroxidase activity"/>
    <property type="evidence" value="ECO:0007669"/>
    <property type="project" value="TreeGrafter"/>
</dbReference>
<dbReference type="GO" id="GO:0008199">
    <property type="term" value="F:ferric iron binding"/>
    <property type="evidence" value="ECO:0007669"/>
    <property type="project" value="InterPro"/>
</dbReference>
<protein>
    <recommendedName>
        <fullName evidence="6">Ferritin</fullName>
    </recommendedName>
</protein>
<dbReference type="InterPro" id="IPR001519">
    <property type="entry name" value="Ferritin"/>
</dbReference>
<feature type="binding site" evidence="5">
    <location>
        <position position="18"/>
    </location>
    <ligand>
        <name>Fe cation</name>
        <dbReference type="ChEBI" id="CHEBI:24875"/>
        <label>1</label>
    </ligand>
</feature>
<evidence type="ECO:0000256" key="1">
    <source>
        <dbReference type="ARBA" id="ARBA00022434"/>
    </source>
</evidence>
<dbReference type="CDD" id="cd01055">
    <property type="entry name" value="Nonheme_Ferritin"/>
    <property type="match status" value="1"/>
</dbReference>
<keyword evidence="2 5" id="KW-0479">Metal-binding</keyword>
<keyword evidence="4 5" id="KW-0408">Iron</keyword>
<dbReference type="PROSITE" id="PS50905">
    <property type="entry name" value="FERRITIN_LIKE"/>
    <property type="match status" value="1"/>
</dbReference>
<dbReference type="PATRIC" id="fig|1136941.3.peg.4050"/>
<dbReference type="InterPro" id="IPR009078">
    <property type="entry name" value="Ferritin-like_SF"/>
</dbReference>
<organism evidence="8 9">
    <name type="scientific">Gordonia phthalatica</name>
    <dbReference type="NCBI Taxonomy" id="1136941"/>
    <lineage>
        <taxon>Bacteria</taxon>
        <taxon>Bacillati</taxon>
        <taxon>Actinomycetota</taxon>
        <taxon>Actinomycetes</taxon>
        <taxon>Mycobacteriales</taxon>
        <taxon>Gordoniaceae</taxon>
        <taxon>Gordonia</taxon>
    </lineage>
</organism>
<dbReference type="SUPFAM" id="SSF47240">
    <property type="entry name" value="Ferritin-like"/>
    <property type="match status" value="1"/>
</dbReference>
<feature type="binding site" evidence="5">
    <location>
        <position position="128"/>
    </location>
    <ligand>
        <name>Fe cation</name>
        <dbReference type="ChEBI" id="CHEBI:24875"/>
        <label>1</label>
    </ligand>
</feature>
<dbReference type="GO" id="GO:0006826">
    <property type="term" value="P:iron ion transport"/>
    <property type="evidence" value="ECO:0007669"/>
    <property type="project" value="InterPro"/>
</dbReference>
<dbReference type="InterPro" id="IPR009040">
    <property type="entry name" value="Ferritin-like_diiron"/>
</dbReference>
<dbReference type="GO" id="GO:0008198">
    <property type="term" value="F:ferrous iron binding"/>
    <property type="evidence" value="ECO:0007669"/>
    <property type="project" value="TreeGrafter"/>
</dbReference>
<dbReference type="AlphaFoldDB" id="A0A0N9MUM1"/>
<dbReference type="PANTHER" id="PTHR11431:SF127">
    <property type="entry name" value="BACTERIAL NON-HEME FERRITIN"/>
    <property type="match status" value="1"/>
</dbReference>
<dbReference type="InterPro" id="IPR041719">
    <property type="entry name" value="Ferritin_prok"/>
</dbReference>